<evidence type="ECO:0000256" key="6">
    <source>
        <dbReference type="ARBA" id="ARBA00023115"/>
    </source>
</evidence>
<dbReference type="InterPro" id="IPR016067">
    <property type="entry name" value="S-AdoMet_deCO2ase_core"/>
</dbReference>
<keyword evidence="12" id="KW-1185">Reference proteome</keyword>
<dbReference type="PANTHER" id="PTHR33866:SF2">
    <property type="entry name" value="S-ADENOSYLMETHIONINE DECARBOXYLASE PROENZYME"/>
    <property type="match status" value="1"/>
</dbReference>
<keyword evidence="8 11" id="KW-0456">Lyase</keyword>
<dbReference type="SUPFAM" id="SSF56276">
    <property type="entry name" value="S-adenosylmethionine decarboxylase"/>
    <property type="match status" value="1"/>
</dbReference>
<keyword evidence="3" id="KW-0210">Decarboxylase</keyword>
<keyword evidence="7" id="KW-0865">Zymogen</keyword>
<comment type="cofactor">
    <cofactor evidence="1">
        <name>pyruvate</name>
        <dbReference type="ChEBI" id="CHEBI:15361"/>
    </cofactor>
</comment>
<dbReference type="NCBIfam" id="TIGR03330">
    <property type="entry name" value="SAM_DCase_Bsu"/>
    <property type="match status" value="1"/>
</dbReference>
<proteinExistence type="predicted"/>
<evidence type="ECO:0000256" key="2">
    <source>
        <dbReference type="ARBA" id="ARBA00022691"/>
    </source>
</evidence>
<keyword evidence="6" id="KW-0620">Polyamine biosynthesis</keyword>
<dbReference type="InterPro" id="IPR042286">
    <property type="entry name" value="AdoMetDC_C"/>
</dbReference>
<dbReference type="InterPro" id="IPR042284">
    <property type="entry name" value="AdoMetDC_N"/>
</dbReference>
<evidence type="ECO:0000256" key="5">
    <source>
        <dbReference type="ARBA" id="ARBA00023066"/>
    </source>
</evidence>
<keyword evidence="2" id="KW-0949">S-adenosyl-L-methionine</keyword>
<comment type="caution">
    <text evidence="11">The sequence shown here is derived from an EMBL/GenBank/DDBJ whole genome shotgun (WGS) entry which is preliminary data.</text>
</comment>
<accession>A0ABT5MHN4</accession>
<dbReference type="EC" id="4.1.1.50" evidence="11"/>
<dbReference type="Proteomes" id="UP001528672">
    <property type="component" value="Unassembled WGS sequence"/>
</dbReference>
<dbReference type="Gene3D" id="3.30.360.110">
    <property type="entry name" value="S-adenosylmethionine decarboxylase domain"/>
    <property type="match status" value="1"/>
</dbReference>
<evidence type="ECO:0000313" key="11">
    <source>
        <dbReference type="EMBL" id="MDD0816082.1"/>
    </source>
</evidence>
<evidence type="ECO:0000313" key="12">
    <source>
        <dbReference type="Proteomes" id="UP001528672"/>
    </source>
</evidence>
<name>A0ABT5MHN4_9BURK</name>
<dbReference type="PANTHER" id="PTHR33866">
    <property type="entry name" value="S-ADENOSYLMETHIONINE DECARBOXYLASE PROENZYME"/>
    <property type="match status" value="1"/>
</dbReference>
<evidence type="ECO:0000256" key="1">
    <source>
        <dbReference type="ARBA" id="ARBA00001928"/>
    </source>
</evidence>
<sequence length="143" mass="15349">MDGLHLTADLHRCRCDPQWLLDANALGQACLAAVANCGLHSVGQLFHTFPASAQGPGGVTATVLLAESHLCVHTWPERAAVTLDVYVCNFSADHSERARALQQALLALFQPERQQLQEWQRGQSLHAAPAPALAPLVFSPVPA</sequence>
<dbReference type="InterPro" id="IPR003826">
    <property type="entry name" value="AdoMetDC_fam_prok"/>
</dbReference>
<organism evidence="11 12">
    <name type="scientific">Curvibacter microcysteis</name>
    <dbReference type="NCBI Taxonomy" id="3026419"/>
    <lineage>
        <taxon>Bacteria</taxon>
        <taxon>Pseudomonadati</taxon>
        <taxon>Pseudomonadota</taxon>
        <taxon>Betaproteobacteria</taxon>
        <taxon>Burkholderiales</taxon>
        <taxon>Comamonadaceae</taxon>
        <taxon>Curvibacter</taxon>
    </lineage>
</organism>
<dbReference type="InterPro" id="IPR017716">
    <property type="entry name" value="S-AdoMet_deCOase_pro-enz"/>
</dbReference>
<gene>
    <name evidence="11" type="primary">speD</name>
    <name evidence="11" type="ORF">PSQ39_15700</name>
</gene>
<keyword evidence="10" id="KW-0670">Pyruvate</keyword>
<evidence type="ECO:0000256" key="8">
    <source>
        <dbReference type="ARBA" id="ARBA00023239"/>
    </source>
</evidence>
<dbReference type="Gene3D" id="3.30.160.750">
    <property type="match status" value="1"/>
</dbReference>
<evidence type="ECO:0000256" key="7">
    <source>
        <dbReference type="ARBA" id="ARBA00023145"/>
    </source>
</evidence>
<evidence type="ECO:0000256" key="10">
    <source>
        <dbReference type="ARBA" id="ARBA00023317"/>
    </source>
</evidence>
<keyword evidence="4" id="KW-0068">Autocatalytic cleavage</keyword>
<keyword evidence="9" id="KW-0704">Schiff base</keyword>
<evidence type="ECO:0000256" key="3">
    <source>
        <dbReference type="ARBA" id="ARBA00022793"/>
    </source>
</evidence>
<dbReference type="Pfam" id="PF02675">
    <property type="entry name" value="AdoMet_dc"/>
    <property type="match status" value="1"/>
</dbReference>
<evidence type="ECO:0000256" key="9">
    <source>
        <dbReference type="ARBA" id="ARBA00023270"/>
    </source>
</evidence>
<reference evidence="11 12" key="1">
    <citation type="submission" date="2023-02" db="EMBL/GenBank/DDBJ databases">
        <title>Bacterial whole genome sequence for Curvibacter sp. HBC28.</title>
        <authorList>
            <person name="Le V."/>
            <person name="Ko S.-R."/>
            <person name="Ahn C.-Y."/>
            <person name="Oh H.-M."/>
        </authorList>
    </citation>
    <scope>NUCLEOTIDE SEQUENCE [LARGE SCALE GENOMIC DNA]</scope>
    <source>
        <strain evidence="11 12">HBC28</strain>
    </source>
</reference>
<evidence type="ECO:0000256" key="4">
    <source>
        <dbReference type="ARBA" id="ARBA00022813"/>
    </source>
</evidence>
<keyword evidence="5" id="KW-0745">Spermidine biosynthesis</keyword>
<protein>
    <submittedName>
        <fullName evidence="11">Adenosylmethionine decarboxylase</fullName>
        <ecNumber evidence="11">4.1.1.50</ecNumber>
    </submittedName>
</protein>
<dbReference type="GO" id="GO:0004014">
    <property type="term" value="F:adenosylmethionine decarboxylase activity"/>
    <property type="evidence" value="ECO:0007669"/>
    <property type="project" value="UniProtKB-EC"/>
</dbReference>
<dbReference type="EMBL" id="JAQSIO010000006">
    <property type="protein sequence ID" value="MDD0816082.1"/>
    <property type="molecule type" value="Genomic_DNA"/>
</dbReference>
<dbReference type="RefSeq" id="WP_273927779.1">
    <property type="nucleotide sequence ID" value="NZ_JAQSIO010000006.1"/>
</dbReference>